<evidence type="ECO:0000313" key="1">
    <source>
        <dbReference type="EMBL" id="SUM31209.1"/>
    </source>
</evidence>
<name>A0A380FC85_STAGA</name>
<reference evidence="1 2" key="1">
    <citation type="submission" date="2018-06" db="EMBL/GenBank/DDBJ databases">
        <authorList>
            <consortium name="Pathogen Informatics"/>
            <person name="Doyle S."/>
        </authorList>
    </citation>
    <scope>NUCLEOTIDE SEQUENCE [LARGE SCALE GENOMIC DNA]</scope>
    <source>
        <strain evidence="1 2">NCTC12195</strain>
    </source>
</reference>
<sequence>MIHYILAQASHGGAVLGFRLKDESKAQAFVDALTLPLVFS</sequence>
<protein>
    <submittedName>
        <fullName evidence="1">Cystathionine beta-lyase</fullName>
    </submittedName>
</protein>
<dbReference type="AlphaFoldDB" id="A0A380FC85"/>
<accession>A0A380FC85</accession>
<evidence type="ECO:0000313" key="2">
    <source>
        <dbReference type="Proteomes" id="UP000255277"/>
    </source>
</evidence>
<gene>
    <name evidence="1" type="ORF">NCTC12195_00615</name>
</gene>
<dbReference type="EMBL" id="UHDK01000001">
    <property type="protein sequence ID" value="SUM31209.1"/>
    <property type="molecule type" value="Genomic_DNA"/>
</dbReference>
<keyword evidence="1" id="KW-0456">Lyase</keyword>
<organism evidence="1 2">
    <name type="scientific">Staphylococcus gallinarum</name>
    <dbReference type="NCBI Taxonomy" id="1293"/>
    <lineage>
        <taxon>Bacteria</taxon>
        <taxon>Bacillati</taxon>
        <taxon>Bacillota</taxon>
        <taxon>Bacilli</taxon>
        <taxon>Bacillales</taxon>
        <taxon>Staphylococcaceae</taxon>
        <taxon>Staphylococcus</taxon>
    </lineage>
</organism>
<proteinExistence type="predicted"/>
<dbReference type="Proteomes" id="UP000255277">
    <property type="component" value="Unassembled WGS sequence"/>
</dbReference>
<dbReference type="GO" id="GO:0016829">
    <property type="term" value="F:lyase activity"/>
    <property type="evidence" value="ECO:0007669"/>
    <property type="project" value="UniProtKB-KW"/>
</dbReference>